<evidence type="ECO:0000256" key="11">
    <source>
        <dbReference type="ARBA" id="ARBA00023136"/>
    </source>
</evidence>
<comment type="subcellular location">
    <subcellularLocation>
        <location evidence="2 13">Golgi apparatus membrane</location>
        <topology evidence="2 13">Single-pass type II membrane protein</topology>
    </subcellularLocation>
</comment>
<evidence type="ECO:0000256" key="1">
    <source>
        <dbReference type="ARBA" id="ARBA00001936"/>
    </source>
</evidence>
<comment type="pathway">
    <text evidence="3">Protein modification; protein glycosylation.</text>
</comment>
<dbReference type="GO" id="GO:0008378">
    <property type="term" value="F:galactosyltransferase activity"/>
    <property type="evidence" value="ECO:0007669"/>
    <property type="project" value="TreeGrafter"/>
</dbReference>
<evidence type="ECO:0000256" key="7">
    <source>
        <dbReference type="ARBA" id="ARBA00022692"/>
    </source>
</evidence>
<name>A0A6J5UXA4_PRUAR</name>
<accession>A0A6J5UXA4</accession>
<feature type="domain" description="DUF4094" evidence="14">
    <location>
        <begin position="17"/>
        <end position="94"/>
    </location>
</feature>
<dbReference type="EC" id="2.4.1.-" evidence="13"/>
<dbReference type="UniPathway" id="UPA00378"/>
<keyword evidence="12 13" id="KW-0464">Manganese</keyword>
<keyword evidence="10 13" id="KW-0333">Golgi apparatus</keyword>
<evidence type="ECO:0000256" key="13">
    <source>
        <dbReference type="RuleBase" id="RU363063"/>
    </source>
</evidence>
<evidence type="ECO:0000256" key="10">
    <source>
        <dbReference type="ARBA" id="ARBA00023034"/>
    </source>
</evidence>
<feature type="transmembrane region" description="Helical" evidence="13">
    <location>
        <begin position="21"/>
        <end position="40"/>
    </location>
</feature>
<keyword evidence="5 13" id="KW-0328">Glycosyltransferase</keyword>
<keyword evidence="8 13" id="KW-0735">Signal-anchor</keyword>
<sequence>MHSRASQNRLSGSAFHSRISALLLAMFSTMAAIYVAGRLWQDAADRVYLIQELDKRSGQGESAISVDDTLKIIACREQQKQLSTLEMQLAAARQEGFVPKSLSKNEGAHSKKTLLAVIGIFTTFGRKKNRDAIRKAWMPSGAALKKLADEKGIVVRFLIGRSPNRGDSLDRQIDRENEQTNDFIVLDGQVEASEERPKKMKSFYIHAVENWDAEFYVKVNDDVYVNIDVLGATLTAYLNKPRVYIGCMKSGEVFSEPTHKWYEPDWWKFGNAKSYFTHASGEFYAISRALAQFISINRSILRTYAHDDVSAGSWFIGLDVKHIDERKFCCSSWLPALPSMPSLTRDWSCVEIFLLKVDSSSLKRMDAEIRGYMRTYFYACAADQNSLRSSGCRHHTFLINDTGSQES</sequence>
<evidence type="ECO:0000313" key="16">
    <source>
        <dbReference type="Proteomes" id="UP000507222"/>
    </source>
</evidence>
<dbReference type="Pfam" id="PF01762">
    <property type="entry name" value="Galactosyl_T"/>
    <property type="match status" value="1"/>
</dbReference>
<dbReference type="Proteomes" id="UP000507222">
    <property type="component" value="Unassembled WGS sequence"/>
</dbReference>
<dbReference type="InterPro" id="IPR002659">
    <property type="entry name" value="Glyco_trans_31"/>
</dbReference>
<keyword evidence="6" id="KW-0808">Transferase</keyword>
<evidence type="ECO:0000256" key="8">
    <source>
        <dbReference type="ARBA" id="ARBA00022968"/>
    </source>
</evidence>
<dbReference type="PANTHER" id="PTHR11214:SF348">
    <property type="entry name" value="HEXOSYLTRANSFERASE"/>
    <property type="match status" value="1"/>
</dbReference>
<dbReference type="InterPro" id="IPR025298">
    <property type="entry name" value="DUF4094"/>
</dbReference>
<keyword evidence="9 13" id="KW-1133">Transmembrane helix</keyword>
<evidence type="ECO:0000256" key="2">
    <source>
        <dbReference type="ARBA" id="ARBA00004323"/>
    </source>
</evidence>
<evidence type="ECO:0000256" key="6">
    <source>
        <dbReference type="ARBA" id="ARBA00022679"/>
    </source>
</evidence>
<gene>
    <name evidence="15" type="ORF">CURHAP_LOCUS32818</name>
</gene>
<protein>
    <recommendedName>
        <fullName evidence="13">Hexosyltransferase</fullName>
        <ecNumber evidence="13">2.4.1.-</ecNumber>
    </recommendedName>
</protein>
<comment type="similarity">
    <text evidence="4 13">Belongs to the glycosyltransferase 31 family.</text>
</comment>
<evidence type="ECO:0000256" key="9">
    <source>
        <dbReference type="ARBA" id="ARBA00022989"/>
    </source>
</evidence>
<dbReference type="EMBL" id="CAEKDK010000005">
    <property type="protein sequence ID" value="CAB4280074.1"/>
    <property type="molecule type" value="Genomic_DNA"/>
</dbReference>
<dbReference type="Pfam" id="PF13334">
    <property type="entry name" value="DUF4094"/>
    <property type="match status" value="1"/>
</dbReference>
<proteinExistence type="inferred from homology"/>
<evidence type="ECO:0000256" key="4">
    <source>
        <dbReference type="ARBA" id="ARBA00008661"/>
    </source>
</evidence>
<dbReference type="AlphaFoldDB" id="A0A6J5UXA4"/>
<dbReference type="FunFam" id="3.90.550.50:FF:000022">
    <property type="entry name" value="Hexosyltransferase"/>
    <property type="match status" value="1"/>
</dbReference>
<evidence type="ECO:0000256" key="5">
    <source>
        <dbReference type="ARBA" id="ARBA00022676"/>
    </source>
</evidence>
<comment type="cofactor">
    <cofactor evidence="1 13">
        <name>Mn(2+)</name>
        <dbReference type="ChEBI" id="CHEBI:29035"/>
    </cofactor>
</comment>
<evidence type="ECO:0000256" key="12">
    <source>
        <dbReference type="ARBA" id="ARBA00023211"/>
    </source>
</evidence>
<keyword evidence="7 13" id="KW-0812">Transmembrane</keyword>
<dbReference type="PANTHER" id="PTHR11214">
    <property type="entry name" value="BETA-1,3-N-ACETYLGLUCOSAMINYLTRANSFERASE"/>
    <property type="match status" value="1"/>
</dbReference>
<evidence type="ECO:0000256" key="3">
    <source>
        <dbReference type="ARBA" id="ARBA00004922"/>
    </source>
</evidence>
<reference evidence="15 16" key="1">
    <citation type="submission" date="2020-05" db="EMBL/GenBank/DDBJ databases">
        <authorList>
            <person name="Campoy J."/>
            <person name="Schneeberger K."/>
            <person name="Spophaly S."/>
        </authorList>
    </citation>
    <scope>NUCLEOTIDE SEQUENCE [LARGE SCALE GENOMIC DNA]</scope>
    <source>
        <strain evidence="15">PruArmRojPasFocal</strain>
    </source>
</reference>
<dbReference type="Gene3D" id="3.90.550.50">
    <property type="match status" value="1"/>
</dbReference>
<evidence type="ECO:0000259" key="14">
    <source>
        <dbReference type="Pfam" id="PF13334"/>
    </source>
</evidence>
<dbReference type="GO" id="GO:0000139">
    <property type="term" value="C:Golgi membrane"/>
    <property type="evidence" value="ECO:0007669"/>
    <property type="project" value="UniProtKB-SubCell"/>
</dbReference>
<organism evidence="15 16">
    <name type="scientific">Prunus armeniaca</name>
    <name type="common">Apricot</name>
    <name type="synonym">Armeniaca vulgaris</name>
    <dbReference type="NCBI Taxonomy" id="36596"/>
    <lineage>
        <taxon>Eukaryota</taxon>
        <taxon>Viridiplantae</taxon>
        <taxon>Streptophyta</taxon>
        <taxon>Embryophyta</taxon>
        <taxon>Tracheophyta</taxon>
        <taxon>Spermatophyta</taxon>
        <taxon>Magnoliopsida</taxon>
        <taxon>eudicotyledons</taxon>
        <taxon>Gunneridae</taxon>
        <taxon>Pentapetalae</taxon>
        <taxon>rosids</taxon>
        <taxon>fabids</taxon>
        <taxon>Rosales</taxon>
        <taxon>Rosaceae</taxon>
        <taxon>Amygdaloideae</taxon>
        <taxon>Amygdaleae</taxon>
        <taxon>Prunus</taxon>
    </lineage>
</organism>
<keyword evidence="11 13" id="KW-0472">Membrane</keyword>
<evidence type="ECO:0000313" key="15">
    <source>
        <dbReference type="EMBL" id="CAB4280074.1"/>
    </source>
</evidence>